<keyword evidence="2" id="KW-1185">Reference proteome</keyword>
<dbReference type="EMBL" id="CP001743">
    <property type="protein sequence ID" value="ADD27561.1"/>
    <property type="molecule type" value="Genomic_DNA"/>
</dbReference>
<evidence type="ECO:0000313" key="1">
    <source>
        <dbReference type="EMBL" id="ADD27561.1"/>
    </source>
</evidence>
<gene>
    <name evidence="1" type="ordered locus">Mrub_0796</name>
</gene>
<sequence length="416" mass="42117">MHTSRVIGLFSLGLLVTLLAACGGGGGSSSTPPPSSITLTVEDPLGNFNTAAYQVGSGSWQALSMTGTTTKTATFSLNGQSKYGVAVRCSSLVVKVIQATASELPNPKLECSSSSSTPSTVAFTVNVSIDASLLASGDNVCVNSTNCQSASNTVSIPLNLEAGTRDLLIVLADSSNMVKVAKVVKGVNVSAGGSTNVDLASADQQNPVSFTLPTPPSGYSSFPAALIFYASASNTGGGGVNASPTSYRPVSGSGGGDRYTALLTAAATNGELQSFQFFTGTPSLAFPAPWSVGSLAVNQTAHPSISGLSYPGNDLRAYQIGLQIPAQIYYTATLSNGWLGNTTNYSLPDLSASGLLGYTAPSSGSGTFEVTALLSSKPILVADESALLSFAAGDYLRSARAFTSSYTVGGGNINLP</sequence>
<dbReference type="AlphaFoldDB" id="A0A806CR68"/>
<dbReference type="Proteomes" id="UP000006655">
    <property type="component" value="Chromosome"/>
</dbReference>
<proteinExistence type="predicted"/>
<protein>
    <submittedName>
        <fullName evidence="1">Uncharacterized protein</fullName>
    </submittedName>
</protein>
<dbReference type="OrthoDB" id="25223at2"/>
<reference evidence="1 2" key="1">
    <citation type="journal article" date="2010" name="Stand. Genomic Sci.">
        <title>Complete genome sequence of Meiothermus ruber type strain (21).</title>
        <authorList>
            <person name="Tindall B.J."/>
            <person name="Sikorski J."/>
            <person name="Lucas S."/>
            <person name="Goltsman E."/>
            <person name="Copeland A."/>
            <person name="Glavina Del Rio T."/>
            <person name="Nolan M."/>
            <person name="Tice H."/>
            <person name="Cheng J.F."/>
            <person name="Han C."/>
            <person name="Pitluck S."/>
            <person name="Liolios K."/>
            <person name="Ivanova N."/>
            <person name="Mavromatis K."/>
            <person name="Ovchinnikova G."/>
            <person name="Pati A."/>
            <person name="Fahnrich R."/>
            <person name="Goodwin L."/>
            <person name="Chen A."/>
            <person name="Palaniappan K."/>
            <person name="Land M."/>
            <person name="Hauser L."/>
            <person name="Chang Y.J."/>
            <person name="Jeffries C.D."/>
            <person name="Rohde M."/>
            <person name="Goker M."/>
            <person name="Woyke T."/>
            <person name="Bristow J."/>
            <person name="Eisen J.A."/>
            <person name="Markowitz V."/>
            <person name="Hugenholtz P."/>
            <person name="Kyrpides N.C."/>
            <person name="Klenk H.P."/>
            <person name="Lapidus A."/>
        </authorList>
    </citation>
    <scope>NUCLEOTIDE SEQUENCE [LARGE SCALE GENOMIC DNA]</scope>
    <source>
        <strain evidence="2">ATCC 35948 / DSM 1279 / VKM B-1258 / 21</strain>
    </source>
</reference>
<dbReference type="KEGG" id="mrb:Mrub_0796"/>
<dbReference type="RefSeq" id="WP_013013080.1">
    <property type="nucleotide sequence ID" value="NC_013946.1"/>
</dbReference>
<dbReference type="PROSITE" id="PS51257">
    <property type="entry name" value="PROKAR_LIPOPROTEIN"/>
    <property type="match status" value="1"/>
</dbReference>
<evidence type="ECO:0000313" key="2">
    <source>
        <dbReference type="Proteomes" id="UP000006655"/>
    </source>
</evidence>
<accession>A0A806CR68</accession>
<name>A0A806CR68_MEIRD</name>
<organism evidence="1 2">
    <name type="scientific">Meiothermus ruber (strain ATCC 35948 / DSM 1279 / VKM B-1258 / 21)</name>
    <name type="common">Thermus ruber</name>
    <dbReference type="NCBI Taxonomy" id="504728"/>
    <lineage>
        <taxon>Bacteria</taxon>
        <taxon>Thermotogati</taxon>
        <taxon>Deinococcota</taxon>
        <taxon>Deinococci</taxon>
        <taxon>Thermales</taxon>
        <taxon>Thermaceae</taxon>
        <taxon>Meiothermus</taxon>
    </lineage>
</organism>